<comment type="caution">
    <text evidence="9">The sequence shown here is derived from an EMBL/GenBank/DDBJ whole genome shotgun (WGS) entry which is preliminary data.</text>
</comment>
<evidence type="ECO:0000313" key="9">
    <source>
        <dbReference type="EMBL" id="GMN66888.1"/>
    </source>
</evidence>
<sequence>MDFFAILTFLFLLLSLYYLYPYFHKSPKNNSHIKNGFKIYPIVGILPDFLKNRHRLLEWFTEILNQTPTNTAVLRRIGNVRAITTANPSNVEHMLKTNFENYPKGYGFISILRDFLGQGIFNSDGDIWKVQRKTASYEFNTKSLRNFVMENVTVEIKTRLVPGLEKATETGQVLDMQDVLERFAFDNICKVSFNVDPRSLAGDGFSGDDSGEFMRAFEEAAALSSGRFRYAFPHLWRIKKFLNVGSERRLKESIATVHQFADDIIRSRMESKMQNSEEDLLSRFIGCDEASPEFLRDMIISFILAGRDTTSSALTWFFWILSSRPDIEQKILNELETIRARNGKEIGETYSFNELRDMHYLHAAISESMRLYPPVPTDTKVSKNDDVLPDGTFVGKNWFMTYHVYAMGRLEKIWGKNCLEFVPERWLENGGCRPESPYRYPIFQAGPRICLGKDMAFIQMKSIAATVIEMFHIVVEEKAKRPDYLLSLTLRMKGGLPIRVTKRSVASN</sequence>
<evidence type="ECO:0000256" key="8">
    <source>
        <dbReference type="PIRSR" id="PIRSR602401-1"/>
    </source>
</evidence>
<dbReference type="GO" id="GO:0005506">
    <property type="term" value="F:iron ion binding"/>
    <property type="evidence" value="ECO:0007669"/>
    <property type="project" value="InterPro"/>
</dbReference>
<dbReference type="Gene3D" id="1.10.630.10">
    <property type="entry name" value="Cytochrome P450"/>
    <property type="match status" value="1"/>
</dbReference>
<keyword evidence="7" id="KW-0503">Monooxygenase</keyword>
<dbReference type="InterPro" id="IPR002401">
    <property type="entry name" value="Cyt_P450_E_grp-I"/>
</dbReference>
<accession>A0AA88J729</accession>
<dbReference type="PRINTS" id="PR00463">
    <property type="entry name" value="EP450I"/>
</dbReference>
<proteinExistence type="inferred from homology"/>
<gene>
    <name evidence="9" type="ORF">TIFTF001_035951</name>
</gene>
<evidence type="ECO:0000256" key="1">
    <source>
        <dbReference type="ARBA" id="ARBA00001971"/>
    </source>
</evidence>
<dbReference type="EMBL" id="BTGU01000376">
    <property type="protein sequence ID" value="GMN66888.1"/>
    <property type="molecule type" value="Genomic_DNA"/>
</dbReference>
<evidence type="ECO:0000256" key="5">
    <source>
        <dbReference type="ARBA" id="ARBA00023002"/>
    </source>
</evidence>
<dbReference type="SUPFAM" id="SSF48264">
    <property type="entry name" value="Cytochrome P450"/>
    <property type="match status" value="1"/>
</dbReference>
<keyword evidence="3 8" id="KW-0349">Heme</keyword>
<dbReference type="Gramene" id="FCD_00036983-RA">
    <property type="protein sequence ID" value="FCD_00036983-RA:cds"/>
    <property type="gene ID" value="FCD_00036983"/>
</dbReference>
<dbReference type="Proteomes" id="UP001187192">
    <property type="component" value="Unassembled WGS sequence"/>
</dbReference>
<keyword evidence="10" id="KW-1185">Reference proteome</keyword>
<keyword evidence="5" id="KW-0560">Oxidoreductase</keyword>
<evidence type="ECO:0000256" key="4">
    <source>
        <dbReference type="ARBA" id="ARBA00022723"/>
    </source>
</evidence>
<dbReference type="GO" id="GO:0020037">
    <property type="term" value="F:heme binding"/>
    <property type="evidence" value="ECO:0007669"/>
    <property type="project" value="InterPro"/>
</dbReference>
<dbReference type="Pfam" id="PF00067">
    <property type="entry name" value="p450"/>
    <property type="match status" value="1"/>
</dbReference>
<keyword evidence="6 8" id="KW-0408">Iron</keyword>
<dbReference type="InterPro" id="IPR036396">
    <property type="entry name" value="Cyt_P450_sf"/>
</dbReference>
<organism evidence="9 10">
    <name type="scientific">Ficus carica</name>
    <name type="common">Common fig</name>
    <dbReference type="NCBI Taxonomy" id="3494"/>
    <lineage>
        <taxon>Eukaryota</taxon>
        <taxon>Viridiplantae</taxon>
        <taxon>Streptophyta</taxon>
        <taxon>Embryophyta</taxon>
        <taxon>Tracheophyta</taxon>
        <taxon>Spermatophyta</taxon>
        <taxon>Magnoliopsida</taxon>
        <taxon>eudicotyledons</taxon>
        <taxon>Gunneridae</taxon>
        <taxon>Pentapetalae</taxon>
        <taxon>rosids</taxon>
        <taxon>fabids</taxon>
        <taxon>Rosales</taxon>
        <taxon>Moraceae</taxon>
        <taxon>Ficeae</taxon>
        <taxon>Ficus</taxon>
    </lineage>
</organism>
<dbReference type="InterPro" id="IPR001128">
    <property type="entry name" value="Cyt_P450"/>
</dbReference>
<keyword evidence="4 8" id="KW-0479">Metal-binding</keyword>
<comment type="similarity">
    <text evidence="2">Belongs to the cytochrome P450 family.</text>
</comment>
<name>A0AA88J729_FICCA</name>
<evidence type="ECO:0000256" key="3">
    <source>
        <dbReference type="ARBA" id="ARBA00022617"/>
    </source>
</evidence>
<evidence type="ECO:0000256" key="7">
    <source>
        <dbReference type="ARBA" id="ARBA00023033"/>
    </source>
</evidence>
<evidence type="ECO:0000256" key="6">
    <source>
        <dbReference type="ARBA" id="ARBA00023004"/>
    </source>
</evidence>
<dbReference type="GO" id="GO:0016705">
    <property type="term" value="F:oxidoreductase activity, acting on paired donors, with incorporation or reduction of molecular oxygen"/>
    <property type="evidence" value="ECO:0007669"/>
    <property type="project" value="InterPro"/>
</dbReference>
<dbReference type="GO" id="GO:0004497">
    <property type="term" value="F:monooxygenase activity"/>
    <property type="evidence" value="ECO:0007669"/>
    <property type="project" value="UniProtKB-KW"/>
</dbReference>
<dbReference type="PRINTS" id="PR00385">
    <property type="entry name" value="P450"/>
</dbReference>
<dbReference type="PANTHER" id="PTHR24296">
    <property type="entry name" value="CYTOCHROME P450"/>
    <property type="match status" value="1"/>
</dbReference>
<comment type="cofactor">
    <cofactor evidence="1 8">
        <name>heme</name>
        <dbReference type="ChEBI" id="CHEBI:30413"/>
    </cofactor>
</comment>
<evidence type="ECO:0000313" key="10">
    <source>
        <dbReference type="Proteomes" id="UP001187192"/>
    </source>
</evidence>
<evidence type="ECO:0008006" key="11">
    <source>
        <dbReference type="Google" id="ProtNLM"/>
    </source>
</evidence>
<dbReference type="AlphaFoldDB" id="A0AA88J729"/>
<dbReference type="CDD" id="cd11064">
    <property type="entry name" value="CYP86A"/>
    <property type="match status" value="1"/>
</dbReference>
<reference evidence="9" key="1">
    <citation type="submission" date="2023-07" db="EMBL/GenBank/DDBJ databases">
        <title>draft genome sequence of fig (Ficus carica).</title>
        <authorList>
            <person name="Takahashi T."/>
            <person name="Nishimura K."/>
        </authorList>
    </citation>
    <scope>NUCLEOTIDE SEQUENCE</scope>
</reference>
<protein>
    <recommendedName>
        <fullName evidence="11">Cytochrome P450</fullName>
    </recommendedName>
</protein>
<evidence type="ECO:0000256" key="2">
    <source>
        <dbReference type="ARBA" id="ARBA00010617"/>
    </source>
</evidence>
<feature type="binding site" description="axial binding residue" evidence="8">
    <location>
        <position position="450"/>
    </location>
    <ligand>
        <name>heme</name>
        <dbReference type="ChEBI" id="CHEBI:30413"/>
    </ligand>
    <ligandPart>
        <name>Fe</name>
        <dbReference type="ChEBI" id="CHEBI:18248"/>
    </ligandPart>
</feature>